<feature type="coiled-coil region" evidence="1">
    <location>
        <begin position="5"/>
        <end position="68"/>
    </location>
</feature>
<organism evidence="2 3">
    <name type="scientific">Alkalicella caledoniensis</name>
    <dbReference type="NCBI Taxonomy" id="2731377"/>
    <lineage>
        <taxon>Bacteria</taxon>
        <taxon>Bacillati</taxon>
        <taxon>Bacillota</taxon>
        <taxon>Clostridia</taxon>
        <taxon>Eubacteriales</taxon>
        <taxon>Proteinivoracaceae</taxon>
        <taxon>Alkalicella</taxon>
    </lineage>
</organism>
<dbReference type="KEGG" id="acae:HYG86_10165"/>
<dbReference type="EMBL" id="CP058559">
    <property type="protein sequence ID" value="QNO15099.1"/>
    <property type="molecule type" value="Genomic_DNA"/>
</dbReference>
<dbReference type="AlphaFoldDB" id="A0A7G9W8T7"/>
<evidence type="ECO:0000313" key="2">
    <source>
        <dbReference type="EMBL" id="QNO15099.1"/>
    </source>
</evidence>
<gene>
    <name evidence="2" type="ORF">HYG86_10165</name>
</gene>
<evidence type="ECO:0000313" key="3">
    <source>
        <dbReference type="Proteomes" id="UP000516160"/>
    </source>
</evidence>
<sequence>MSKAKEELIKKLNEYKSNFNFAEILMFDAVKKNSNIDTTFDNMSEEEKEKIAEMALQLIEEFEKLQKD</sequence>
<dbReference type="Proteomes" id="UP000516160">
    <property type="component" value="Chromosome"/>
</dbReference>
<keyword evidence="1" id="KW-0175">Coiled coil</keyword>
<dbReference type="RefSeq" id="WP_213165463.1">
    <property type="nucleotide sequence ID" value="NZ_CP058559.1"/>
</dbReference>
<evidence type="ECO:0000256" key="1">
    <source>
        <dbReference type="SAM" id="Coils"/>
    </source>
</evidence>
<keyword evidence="3" id="KW-1185">Reference proteome</keyword>
<reference evidence="2 3" key="1">
    <citation type="submission" date="2020-07" db="EMBL/GenBank/DDBJ databases">
        <title>Alkalicella. sp. LB2 genome.</title>
        <authorList>
            <person name="Postec A."/>
            <person name="Quemeneur M."/>
        </authorList>
    </citation>
    <scope>NUCLEOTIDE SEQUENCE [LARGE SCALE GENOMIC DNA]</scope>
    <source>
        <strain evidence="2 3">LB2</strain>
    </source>
</reference>
<name>A0A7G9W8T7_ALKCA</name>
<proteinExistence type="predicted"/>
<protein>
    <submittedName>
        <fullName evidence="2">Uncharacterized protein</fullName>
    </submittedName>
</protein>
<accession>A0A7G9W8T7</accession>